<sequence length="175" mass="19991">MNFKNLAYLKSGTVQQQEIYRLLTEYRIMDKLQGYNPVLIGTFPIDIAVEGSDLDICCQAKDLDAFLDDIDQRFKEYDFYQSCSCLIGGVETVVANLQIQGYPIELFAQNRPVEQQNGYQHMIVEYKILLEKGALFKQKVIALKKAGMKTEPAFAKLLNLSGDPYLALLKYRDTK</sequence>
<dbReference type="AlphaFoldDB" id="A0A6I3LQK9"/>
<evidence type="ECO:0000313" key="1">
    <source>
        <dbReference type="EMBL" id="MTG98235.1"/>
    </source>
</evidence>
<accession>A0A6I3LQK9</accession>
<comment type="caution">
    <text evidence="1">The sequence shown here is derived from an EMBL/GenBank/DDBJ whole genome shotgun (WGS) entry which is preliminary data.</text>
</comment>
<organism evidence="1 2">
    <name type="scientific">Myroides albus</name>
    <dbReference type="NCBI Taxonomy" id="2562892"/>
    <lineage>
        <taxon>Bacteria</taxon>
        <taxon>Pseudomonadati</taxon>
        <taxon>Bacteroidota</taxon>
        <taxon>Flavobacteriia</taxon>
        <taxon>Flavobacteriales</taxon>
        <taxon>Flavobacteriaceae</taxon>
        <taxon>Myroides</taxon>
    </lineage>
</organism>
<gene>
    <name evidence="1" type="ORF">GJV76_08845</name>
</gene>
<keyword evidence="2" id="KW-1185">Reference proteome</keyword>
<dbReference type="OrthoDB" id="6402248at2"/>
<dbReference type="EMBL" id="WMJX01000016">
    <property type="protein sequence ID" value="MTG98235.1"/>
    <property type="molecule type" value="Genomic_DNA"/>
</dbReference>
<dbReference type="RefSeq" id="WP_155092265.1">
    <property type="nucleotide sequence ID" value="NZ_WMJX01000016.1"/>
</dbReference>
<reference evidence="1 2" key="1">
    <citation type="submission" date="2019-11" db="EMBL/GenBank/DDBJ databases">
        <title>Genome of Strain BIT-d1.</title>
        <authorList>
            <person name="Yang Y."/>
        </authorList>
    </citation>
    <scope>NUCLEOTIDE SEQUENCE [LARGE SCALE GENOMIC DNA]</scope>
    <source>
        <strain evidence="1 2">BIT-d1</strain>
    </source>
</reference>
<dbReference type="Pfam" id="PF14091">
    <property type="entry name" value="DUF4269"/>
    <property type="match status" value="1"/>
</dbReference>
<dbReference type="InterPro" id="IPR025365">
    <property type="entry name" value="DUF4269"/>
</dbReference>
<protein>
    <submittedName>
        <fullName evidence="1">DUF4269 domain-containing protein</fullName>
    </submittedName>
</protein>
<name>A0A6I3LQK9_9FLAO</name>
<proteinExistence type="predicted"/>
<dbReference type="Proteomes" id="UP000438760">
    <property type="component" value="Unassembled WGS sequence"/>
</dbReference>
<evidence type="ECO:0000313" key="2">
    <source>
        <dbReference type="Proteomes" id="UP000438760"/>
    </source>
</evidence>